<dbReference type="GO" id="GO:0051059">
    <property type="term" value="F:NF-kappaB binding"/>
    <property type="evidence" value="ECO:0000318"/>
    <property type="project" value="GO_Central"/>
</dbReference>
<dbReference type="PANTHER" id="PTHR16231">
    <property type="entry name" value="COMM DOMAIN-CONTAINING PROTEIN 4-8 FAMILY MEMBER"/>
    <property type="match status" value="1"/>
</dbReference>
<dbReference type="GeneID" id="116412615"/>
<sequence>MSLRHSLAPLPDSSAPDIHNLQQLHSEEHGAGRCLVRGVFSLCFVSVISQAKSPLVLLFPPQQPHLHSQLDDFARTNGISLGPLKSIVKSIFLILNDALKRNVSAEQLRNDLIGLGLDEEKASYFEYQWGTDLSLLSWMAAERTLLINQLVDMEWKFGVTAASSETDKSGSIFLQLKMMVRRGSVTEPIYVELTLPQFYSFLHEIERAKNSLECFS</sequence>
<keyword evidence="2" id="KW-1185">Reference proteome</keyword>
<proteinExistence type="predicted"/>
<dbReference type="GO" id="GO:0033209">
    <property type="term" value="P:tumor necrosis factor-mediated signaling pathway"/>
    <property type="evidence" value="ECO:0000318"/>
    <property type="project" value="GO_Central"/>
</dbReference>
<name>A0A8J1K226_XENTR</name>
<dbReference type="PANTHER" id="PTHR16231:SF2">
    <property type="entry name" value="COMM DOMAIN-CONTAINING PROTEIN 7"/>
    <property type="match status" value="1"/>
</dbReference>
<reference evidence="3" key="1">
    <citation type="submission" date="2025-08" db="UniProtKB">
        <authorList>
            <consortium name="RefSeq"/>
        </authorList>
    </citation>
    <scope>IDENTIFICATION</scope>
    <source>
        <strain evidence="3">Nigerian</strain>
        <tissue evidence="3">Liver and blood</tissue>
    </source>
</reference>
<dbReference type="InterPro" id="IPR017920">
    <property type="entry name" value="COMM"/>
</dbReference>
<protein>
    <submittedName>
        <fullName evidence="3">COMM domain-containing protein 7</fullName>
    </submittedName>
</protein>
<dbReference type="InterPro" id="IPR037358">
    <property type="entry name" value="COMMD7"/>
</dbReference>
<dbReference type="AlphaFoldDB" id="A0A8J1K226"/>
<dbReference type="CTD" id="149951"/>
<organism evidence="2 3">
    <name type="scientific">Xenopus tropicalis</name>
    <name type="common">Western clawed frog</name>
    <name type="synonym">Silurana tropicalis</name>
    <dbReference type="NCBI Taxonomy" id="8364"/>
    <lineage>
        <taxon>Eukaryota</taxon>
        <taxon>Metazoa</taxon>
        <taxon>Chordata</taxon>
        <taxon>Craniata</taxon>
        <taxon>Vertebrata</taxon>
        <taxon>Euteleostomi</taxon>
        <taxon>Amphibia</taxon>
        <taxon>Batrachia</taxon>
        <taxon>Anura</taxon>
        <taxon>Pipoidea</taxon>
        <taxon>Pipidae</taxon>
        <taxon>Xenopodinae</taxon>
        <taxon>Xenopus</taxon>
        <taxon>Silurana</taxon>
    </lineage>
</organism>
<evidence type="ECO:0000313" key="3">
    <source>
        <dbReference type="RefSeq" id="XP_031762731.1"/>
    </source>
</evidence>
<evidence type="ECO:0000313" key="2">
    <source>
        <dbReference type="Proteomes" id="UP000008143"/>
    </source>
</evidence>
<dbReference type="OrthoDB" id="76101at2759"/>
<dbReference type="Proteomes" id="UP000008143">
    <property type="component" value="Chromosome 1"/>
</dbReference>
<dbReference type="Pfam" id="PF21672">
    <property type="entry name" value="COMM_HN"/>
    <property type="match status" value="1"/>
</dbReference>
<evidence type="ECO:0000259" key="1">
    <source>
        <dbReference type="PROSITE" id="PS51269"/>
    </source>
</evidence>
<dbReference type="Pfam" id="PF07258">
    <property type="entry name" value="COMM_domain"/>
    <property type="match status" value="1"/>
</dbReference>
<dbReference type="InterPro" id="IPR047155">
    <property type="entry name" value="COMMD4/6/7/8"/>
</dbReference>
<feature type="domain" description="COMM" evidence="1">
    <location>
        <begin position="149"/>
        <end position="216"/>
    </location>
</feature>
<dbReference type="RefSeq" id="XP_031762731.1">
    <property type="nucleotide sequence ID" value="XM_031906871.1"/>
</dbReference>
<gene>
    <name evidence="3" type="primary">commd7</name>
</gene>
<dbReference type="PROSITE" id="PS51269">
    <property type="entry name" value="COMM"/>
    <property type="match status" value="1"/>
</dbReference>
<dbReference type="CDD" id="cd04755">
    <property type="entry name" value="Commd7"/>
    <property type="match status" value="1"/>
</dbReference>
<dbReference type="KEGG" id="xtr:116412615"/>
<accession>A0A8J1K226</accession>
<dbReference type="OMA" id="SQQWGEH"/>